<protein>
    <submittedName>
        <fullName evidence="1">Uncharacterized protein</fullName>
    </submittedName>
</protein>
<comment type="caution">
    <text evidence="1">The sequence shown here is derived from an EMBL/GenBank/DDBJ whole genome shotgun (WGS) entry which is preliminary data.</text>
</comment>
<evidence type="ECO:0000313" key="2">
    <source>
        <dbReference type="Proteomes" id="UP000186817"/>
    </source>
</evidence>
<proteinExistence type="predicted"/>
<gene>
    <name evidence="1" type="ORF">AK812_SmicGene46434</name>
</gene>
<dbReference type="EMBL" id="LSRX01004236">
    <property type="protein sequence ID" value="OLP74121.1"/>
    <property type="molecule type" value="Genomic_DNA"/>
</dbReference>
<organism evidence="1 2">
    <name type="scientific">Symbiodinium microadriaticum</name>
    <name type="common">Dinoflagellate</name>
    <name type="synonym">Zooxanthella microadriatica</name>
    <dbReference type="NCBI Taxonomy" id="2951"/>
    <lineage>
        <taxon>Eukaryota</taxon>
        <taxon>Sar</taxon>
        <taxon>Alveolata</taxon>
        <taxon>Dinophyceae</taxon>
        <taxon>Suessiales</taxon>
        <taxon>Symbiodiniaceae</taxon>
        <taxon>Symbiodinium</taxon>
    </lineage>
</organism>
<feature type="non-terminal residue" evidence="1">
    <location>
        <position position="65"/>
    </location>
</feature>
<name>A0A1Q9BTV4_SYMMI</name>
<keyword evidence="2" id="KW-1185">Reference proteome</keyword>
<dbReference type="AlphaFoldDB" id="A0A1Q9BTV4"/>
<dbReference type="Proteomes" id="UP000186817">
    <property type="component" value="Unassembled WGS sequence"/>
</dbReference>
<reference evidence="1 2" key="1">
    <citation type="submission" date="2016-02" db="EMBL/GenBank/DDBJ databases">
        <title>Genome analysis of coral dinoflagellate symbionts highlights evolutionary adaptations to a symbiotic lifestyle.</title>
        <authorList>
            <person name="Aranda M."/>
            <person name="Li Y."/>
            <person name="Liew Y.J."/>
            <person name="Baumgarten S."/>
            <person name="Simakov O."/>
            <person name="Wilson M."/>
            <person name="Piel J."/>
            <person name="Ashoor H."/>
            <person name="Bougouffa S."/>
            <person name="Bajic V.B."/>
            <person name="Ryu T."/>
            <person name="Ravasi T."/>
            <person name="Bayer T."/>
            <person name="Micklem G."/>
            <person name="Kim H."/>
            <person name="Bhak J."/>
            <person name="Lajeunesse T.C."/>
            <person name="Voolstra C.R."/>
        </authorList>
    </citation>
    <scope>NUCLEOTIDE SEQUENCE [LARGE SCALE GENOMIC DNA]</scope>
    <source>
        <strain evidence="1 2">CCMP2467</strain>
    </source>
</reference>
<sequence length="65" mass="7279">MFRKLVCCSSMGHIKSFGNKKVLGRGRDSPNGREFYSHSPLQKLKWEVGPQCTQGIGGRKVRRSG</sequence>
<evidence type="ECO:0000313" key="1">
    <source>
        <dbReference type="EMBL" id="OLP74121.1"/>
    </source>
</evidence>
<dbReference type="OrthoDB" id="10673399at2759"/>
<accession>A0A1Q9BTV4</accession>